<dbReference type="InterPro" id="IPR054722">
    <property type="entry name" value="PolX-like_BBD"/>
</dbReference>
<name>A0A392MH47_9FABA</name>
<dbReference type="Pfam" id="PF22936">
    <property type="entry name" value="Pol_BBD"/>
    <property type="match status" value="1"/>
</dbReference>
<evidence type="ECO:0000313" key="2">
    <source>
        <dbReference type="EMBL" id="MCH86836.1"/>
    </source>
</evidence>
<accession>A0A392MH47</accession>
<protein>
    <submittedName>
        <fullName evidence="2">Retrovirus-related pol polyprotein from transposon TNT 1-94</fullName>
    </submittedName>
</protein>
<dbReference type="EMBL" id="LXQA010011028">
    <property type="protein sequence ID" value="MCH86836.1"/>
    <property type="molecule type" value="Genomic_DNA"/>
</dbReference>
<dbReference type="Proteomes" id="UP000265520">
    <property type="component" value="Unassembled WGS sequence"/>
</dbReference>
<comment type="caution">
    <text evidence="2">The sequence shown here is derived from an EMBL/GenBank/DDBJ whole genome shotgun (WGS) entry which is preliminary data.</text>
</comment>
<proteinExistence type="predicted"/>
<feature type="domain" description="Retrovirus-related Pol polyprotein from transposon TNT 1-94-like beta-barrel" evidence="1">
    <location>
        <begin position="123"/>
        <end position="186"/>
    </location>
</feature>
<evidence type="ECO:0000259" key="1">
    <source>
        <dbReference type="Pfam" id="PF22936"/>
    </source>
</evidence>
<sequence>MCLCKGSLLYVVLEQGSPRQESLGKEVLNDCAIEESNNVETLSIDDLQGSLHVHEQKMKPIKYEDQVLKVSYGDKGAGRWKGRGVKGGQGRDSANYADYDDSEEVLLMAFDTPSQSYPKNKIWYFDSGCSNHMCGIKEWFYDFDTKFRETVRLGDNSQMNVMGKGNVKLQLNAVIQVITVVYYIPE</sequence>
<dbReference type="AlphaFoldDB" id="A0A392MH47"/>
<keyword evidence="3" id="KW-1185">Reference proteome</keyword>
<evidence type="ECO:0000313" key="3">
    <source>
        <dbReference type="Proteomes" id="UP000265520"/>
    </source>
</evidence>
<gene>
    <name evidence="2" type="ORF">A2U01_0007696</name>
</gene>
<reference evidence="2 3" key="1">
    <citation type="journal article" date="2018" name="Front. Plant Sci.">
        <title>Red Clover (Trifolium pratense) and Zigzag Clover (T. medium) - A Picture of Genomic Similarities and Differences.</title>
        <authorList>
            <person name="Dluhosova J."/>
            <person name="Istvanek J."/>
            <person name="Nedelnik J."/>
            <person name="Repkova J."/>
        </authorList>
    </citation>
    <scope>NUCLEOTIDE SEQUENCE [LARGE SCALE GENOMIC DNA]</scope>
    <source>
        <strain evidence="3">cv. 10/8</strain>
        <tissue evidence="2">Leaf</tissue>
    </source>
</reference>
<organism evidence="2 3">
    <name type="scientific">Trifolium medium</name>
    <dbReference type="NCBI Taxonomy" id="97028"/>
    <lineage>
        <taxon>Eukaryota</taxon>
        <taxon>Viridiplantae</taxon>
        <taxon>Streptophyta</taxon>
        <taxon>Embryophyta</taxon>
        <taxon>Tracheophyta</taxon>
        <taxon>Spermatophyta</taxon>
        <taxon>Magnoliopsida</taxon>
        <taxon>eudicotyledons</taxon>
        <taxon>Gunneridae</taxon>
        <taxon>Pentapetalae</taxon>
        <taxon>rosids</taxon>
        <taxon>fabids</taxon>
        <taxon>Fabales</taxon>
        <taxon>Fabaceae</taxon>
        <taxon>Papilionoideae</taxon>
        <taxon>50 kb inversion clade</taxon>
        <taxon>NPAAA clade</taxon>
        <taxon>Hologalegina</taxon>
        <taxon>IRL clade</taxon>
        <taxon>Trifolieae</taxon>
        <taxon>Trifolium</taxon>
    </lineage>
</organism>